<sequence length="87" mass="8995">MFVMVLMTVATTQMSGIVLQPRLIMAPHHLPGLATTGNSLAPLASVSTLDLHCNGQDNCGDRSDEIGCSSPAATTTRPIATTTSNPS</sequence>
<feature type="compositionally biased region" description="Low complexity" evidence="2">
    <location>
        <begin position="69"/>
        <end position="87"/>
    </location>
</feature>
<organism evidence="3 4">
    <name type="scientific">Desmophyllum pertusum</name>
    <dbReference type="NCBI Taxonomy" id="174260"/>
    <lineage>
        <taxon>Eukaryota</taxon>
        <taxon>Metazoa</taxon>
        <taxon>Cnidaria</taxon>
        <taxon>Anthozoa</taxon>
        <taxon>Hexacorallia</taxon>
        <taxon>Scleractinia</taxon>
        <taxon>Caryophylliina</taxon>
        <taxon>Caryophylliidae</taxon>
        <taxon>Desmophyllum</taxon>
    </lineage>
</organism>
<evidence type="ECO:0000313" key="4">
    <source>
        <dbReference type="Proteomes" id="UP001163046"/>
    </source>
</evidence>
<dbReference type="AlphaFoldDB" id="A0A9W9ZNW9"/>
<dbReference type="CDD" id="cd00112">
    <property type="entry name" value="LDLa"/>
    <property type="match status" value="1"/>
</dbReference>
<evidence type="ECO:0000313" key="3">
    <source>
        <dbReference type="EMBL" id="KAJ7384233.1"/>
    </source>
</evidence>
<comment type="caution">
    <text evidence="3">The sequence shown here is derived from an EMBL/GenBank/DDBJ whole genome shotgun (WGS) entry which is preliminary data.</text>
</comment>
<dbReference type="EMBL" id="MU825889">
    <property type="protein sequence ID" value="KAJ7384233.1"/>
    <property type="molecule type" value="Genomic_DNA"/>
</dbReference>
<dbReference type="Gene3D" id="4.10.400.10">
    <property type="entry name" value="Low-density Lipoprotein Receptor"/>
    <property type="match status" value="1"/>
</dbReference>
<name>A0A9W9ZNW9_9CNID</name>
<keyword evidence="1" id="KW-1015">Disulfide bond</keyword>
<protein>
    <submittedName>
        <fullName evidence="3">Uncharacterized protein</fullName>
    </submittedName>
</protein>
<keyword evidence="4" id="KW-1185">Reference proteome</keyword>
<dbReference type="OrthoDB" id="19606at2759"/>
<reference evidence="3" key="1">
    <citation type="submission" date="2023-01" db="EMBL/GenBank/DDBJ databases">
        <title>Genome assembly of the deep-sea coral Lophelia pertusa.</title>
        <authorList>
            <person name="Herrera S."/>
            <person name="Cordes E."/>
        </authorList>
    </citation>
    <scope>NUCLEOTIDE SEQUENCE</scope>
    <source>
        <strain evidence="3">USNM1676648</strain>
        <tissue evidence="3">Polyp</tissue>
    </source>
</reference>
<proteinExistence type="predicted"/>
<feature type="region of interest" description="Disordered" evidence="2">
    <location>
        <begin position="68"/>
        <end position="87"/>
    </location>
</feature>
<dbReference type="InterPro" id="IPR002172">
    <property type="entry name" value="LDrepeatLR_classA_rpt"/>
</dbReference>
<accession>A0A9W9ZNW9</accession>
<evidence type="ECO:0000256" key="2">
    <source>
        <dbReference type="SAM" id="MobiDB-lite"/>
    </source>
</evidence>
<dbReference type="InterPro" id="IPR036055">
    <property type="entry name" value="LDL_receptor-like_sf"/>
</dbReference>
<gene>
    <name evidence="3" type="ORF">OS493_022863</name>
</gene>
<dbReference type="SUPFAM" id="SSF57424">
    <property type="entry name" value="LDL receptor-like module"/>
    <property type="match status" value="1"/>
</dbReference>
<dbReference type="Proteomes" id="UP001163046">
    <property type="component" value="Unassembled WGS sequence"/>
</dbReference>
<evidence type="ECO:0000256" key="1">
    <source>
        <dbReference type="ARBA" id="ARBA00023157"/>
    </source>
</evidence>